<sequence length="77" mass="8238">MITPALRHSGTLSFAIKLTVAGTLLTFASLSAHAEEQPASPPQPPDILLGPLFNDVQSAKLFPTRKRSPMPCLTAIR</sequence>
<name>A0A2X2VFY9_CITKO</name>
<accession>A0A2X2VFY9</accession>
<keyword evidence="2" id="KW-0326">Glycosidase</keyword>
<gene>
    <name evidence="2" type="primary">treA_5</name>
    <name evidence="2" type="ORF">NCTC10786_03458</name>
</gene>
<dbReference type="EC" id="3.2.1.28" evidence="2"/>
<protein>
    <submittedName>
        <fullName evidence="2">Trehalase</fullName>
        <ecNumber evidence="2">3.2.1.28</ecNumber>
    </submittedName>
</protein>
<feature type="chain" id="PRO_5015949200" evidence="1">
    <location>
        <begin position="35"/>
        <end position="77"/>
    </location>
</feature>
<dbReference type="EMBL" id="UAVY01000004">
    <property type="protein sequence ID" value="SQB29842.1"/>
    <property type="molecule type" value="Genomic_DNA"/>
</dbReference>
<dbReference type="AlphaFoldDB" id="A0A2X2VFY9"/>
<feature type="signal peptide" evidence="1">
    <location>
        <begin position="1"/>
        <end position="34"/>
    </location>
</feature>
<proteinExistence type="predicted"/>
<dbReference type="Proteomes" id="UP000251584">
    <property type="component" value="Unassembled WGS sequence"/>
</dbReference>
<dbReference type="GO" id="GO:0004555">
    <property type="term" value="F:alpha,alpha-trehalase activity"/>
    <property type="evidence" value="ECO:0007669"/>
    <property type="project" value="UniProtKB-EC"/>
</dbReference>
<reference evidence="2 3" key="1">
    <citation type="submission" date="2018-06" db="EMBL/GenBank/DDBJ databases">
        <authorList>
            <consortium name="Pathogen Informatics"/>
            <person name="Doyle S."/>
        </authorList>
    </citation>
    <scope>NUCLEOTIDE SEQUENCE [LARGE SCALE GENOMIC DNA]</scope>
    <source>
        <strain evidence="2 3">NCTC10786</strain>
    </source>
</reference>
<keyword evidence="2" id="KW-0378">Hydrolase</keyword>
<evidence type="ECO:0000256" key="1">
    <source>
        <dbReference type="SAM" id="SignalP"/>
    </source>
</evidence>
<organism evidence="2 3">
    <name type="scientific">Citrobacter koseri</name>
    <name type="common">Citrobacter diversus</name>
    <dbReference type="NCBI Taxonomy" id="545"/>
    <lineage>
        <taxon>Bacteria</taxon>
        <taxon>Pseudomonadati</taxon>
        <taxon>Pseudomonadota</taxon>
        <taxon>Gammaproteobacteria</taxon>
        <taxon>Enterobacterales</taxon>
        <taxon>Enterobacteriaceae</taxon>
        <taxon>Citrobacter</taxon>
    </lineage>
</organism>
<evidence type="ECO:0000313" key="2">
    <source>
        <dbReference type="EMBL" id="SQB29842.1"/>
    </source>
</evidence>
<keyword evidence="1" id="KW-0732">Signal</keyword>
<evidence type="ECO:0000313" key="3">
    <source>
        <dbReference type="Proteomes" id="UP000251584"/>
    </source>
</evidence>